<dbReference type="GO" id="GO:0098552">
    <property type="term" value="C:side of membrane"/>
    <property type="evidence" value="ECO:0007669"/>
    <property type="project" value="UniProtKB-KW"/>
</dbReference>
<evidence type="ECO:0000256" key="2">
    <source>
        <dbReference type="ARBA" id="ARBA00007843"/>
    </source>
</evidence>
<sequence>MRRPLLLLAAAVLLSSATTISAFNITILLGRFPGFEQFNQLLSRTQIAEQVNSRRTITVLGLPNDRLGTLMQLPEDVQKRILSLHVILDYFDMEKLAKLSPANKTTLTTLYQSSGVAIDKQGFIDVFRRRDGTIVFASSVPGSPQVCNFVNPVAAQPFNISVLSVSQPIIAPGMDGTYVETPPATPPAAAPAPATKKTPSPASPVEEAPAPVEEAAVPAEAPEAASITSPAPSPDSDAAADEGEDVNAAADLTSEKETSGGVNLGVKLGVVIGLAALVAVVGQ</sequence>
<evidence type="ECO:0000256" key="9">
    <source>
        <dbReference type="SAM" id="SignalP"/>
    </source>
</evidence>
<evidence type="ECO:0000256" key="1">
    <source>
        <dbReference type="ARBA" id="ARBA00004609"/>
    </source>
</evidence>
<evidence type="ECO:0000256" key="3">
    <source>
        <dbReference type="ARBA" id="ARBA00022475"/>
    </source>
</evidence>
<evidence type="ECO:0000256" key="5">
    <source>
        <dbReference type="ARBA" id="ARBA00022729"/>
    </source>
</evidence>
<dbReference type="GO" id="GO:0005886">
    <property type="term" value="C:plasma membrane"/>
    <property type="evidence" value="ECO:0007669"/>
    <property type="project" value="UniProtKB-SubCell"/>
</dbReference>
<dbReference type="PANTHER" id="PTHR32382:SF6">
    <property type="entry name" value="FASCICLIN-LIKE ARABINOGALACTAN PROTEIN 14"/>
    <property type="match status" value="1"/>
</dbReference>
<name>A0ABD1H850_SALDI</name>
<reference evidence="11 12" key="1">
    <citation type="submission" date="2024-06" db="EMBL/GenBank/DDBJ databases">
        <title>A chromosome level genome sequence of Diviner's sage (Salvia divinorum).</title>
        <authorList>
            <person name="Ford S.A."/>
            <person name="Ro D.-K."/>
            <person name="Ness R.W."/>
            <person name="Phillips M.A."/>
        </authorList>
    </citation>
    <scope>NUCLEOTIDE SEQUENCE [LARGE SCALE GENOMIC DNA]</scope>
    <source>
        <strain evidence="11">SAF-2024a</strain>
        <tissue evidence="11">Leaf</tissue>
    </source>
</reference>
<feature type="chain" id="PRO_5044831404" evidence="9">
    <location>
        <begin position="23"/>
        <end position="283"/>
    </location>
</feature>
<evidence type="ECO:0000256" key="6">
    <source>
        <dbReference type="ARBA" id="ARBA00023136"/>
    </source>
</evidence>
<dbReference type="EMBL" id="JBEAFC010000006">
    <property type="protein sequence ID" value="KAL1552592.1"/>
    <property type="molecule type" value="Genomic_DNA"/>
</dbReference>
<proteinExistence type="inferred from homology"/>
<organism evidence="11 12">
    <name type="scientific">Salvia divinorum</name>
    <name type="common">Maria pastora</name>
    <name type="synonym">Diviner's sage</name>
    <dbReference type="NCBI Taxonomy" id="28513"/>
    <lineage>
        <taxon>Eukaryota</taxon>
        <taxon>Viridiplantae</taxon>
        <taxon>Streptophyta</taxon>
        <taxon>Embryophyta</taxon>
        <taxon>Tracheophyta</taxon>
        <taxon>Spermatophyta</taxon>
        <taxon>Magnoliopsida</taxon>
        <taxon>eudicotyledons</taxon>
        <taxon>Gunneridae</taxon>
        <taxon>Pentapetalae</taxon>
        <taxon>asterids</taxon>
        <taxon>lamiids</taxon>
        <taxon>Lamiales</taxon>
        <taxon>Lamiaceae</taxon>
        <taxon>Nepetoideae</taxon>
        <taxon>Mentheae</taxon>
        <taxon>Salviinae</taxon>
        <taxon>Salvia</taxon>
        <taxon>Salvia subgen. Calosphace</taxon>
    </lineage>
</organism>
<dbReference type="AlphaFoldDB" id="A0ABD1H850"/>
<comment type="caution">
    <text evidence="11">The sequence shown here is derived from an EMBL/GenBank/DDBJ whole genome shotgun (WGS) entry which is preliminary data.</text>
</comment>
<evidence type="ECO:0000256" key="4">
    <source>
        <dbReference type="ARBA" id="ARBA00022622"/>
    </source>
</evidence>
<accession>A0ABD1H850</accession>
<dbReference type="InterPro" id="IPR000782">
    <property type="entry name" value="FAS1_domain"/>
</dbReference>
<keyword evidence="6" id="KW-0472">Membrane</keyword>
<feature type="signal peptide" evidence="9">
    <location>
        <begin position="1"/>
        <end position="22"/>
    </location>
</feature>
<feature type="domain" description="FAS1" evidence="10">
    <location>
        <begin position="22"/>
        <end position="154"/>
    </location>
</feature>
<keyword evidence="7" id="KW-0449">Lipoprotein</keyword>
<gene>
    <name evidence="11" type="ORF">AAHA92_13370</name>
</gene>
<dbReference type="InterPro" id="IPR033254">
    <property type="entry name" value="Plant_FLA"/>
</dbReference>
<keyword evidence="12" id="KW-1185">Reference proteome</keyword>
<comment type="subcellular location">
    <subcellularLocation>
        <location evidence="1">Cell membrane</location>
        <topology evidence="1">Lipid-anchor</topology>
        <topology evidence="1">GPI-anchor</topology>
    </subcellularLocation>
</comment>
<dbReference type="PANTHER" id="PTHR32382">
    <property type="entry name" value="FASCICLIN-LIKE ARABINOGALACTAN PROTEIN"/>
    <property type="match status" value="1"/>
</dbReference>
<keyword evidence="5 9" id="KW-0732">Signal</keyword>
<keyword evidence="4" id="KW-0336">GPI-anchor</keyword>
<comment type="similarity">
    <text evidence="2">Belongs to the fasciclin-like AGP family.</text>
</comment>
<dbReference type="InterPro" id="IPR036378">
    <property type="entry name" value="FAS1_dom_sf"/>
</dbReference>
<keyword evidence="3" id="KW-1003">Cell membrane</keyword>
<evidence type="ECO:0000259" key="10">
    <source>
        <dbReference type="PROSITE" id="PS50213"/>
    </source>
</evidence>
<protein>
    <submittedName>
        <fullName evidence="11">Fasciclin-like arabinogalactan protein 3</fullName>
    </submittedName>
</protein>
<evidence type="ECO:0000313" key="11">
    <source>
        <dbReference type="EMBL" id="KAL1552592.1"/>
    </source>
</evidence>
<dbReference type="Proteomes" id="UP001567538">
    <property type="component" value="Unassembled WGS sequence"/>
</dbReference>
<keyword evidence="4" id="KW-0325">Glycoprotein</keyword>
<dbReference type="PROSITE" id="PS50213">
    <property type="entry name" value="FAS1"/>
    <property type="match status" value="1"/>
</dbReference>
<feature type="region of interest" description="Disordered" evidence="8">
    <location>
        <begin position="177"/>
        <end position="242"/>
    </location>
</feature>
<dbReference type="SUPFAM" id="SSF82153">
    <property type="entry name" value="FAS1 domain"/>
    <property type="match status" value="1"/>
</dbReference>
<evidence type="ECO:0000256" key="7">
    <source>
        <dbReference type="ARBA" id="ARBA00023288"/>
    </source>
</evidence>
<feature type="compositionally biased region" description="Low complexity" evidence="8">
    <location>
        <begin position="191"/>
        <end position="237"/>
    </location>
</feature>
<evidence type="ECO:0000256" key="8">
    <source>
        <dbReference type="SAM" id="MobiDB-lite"/>
    </source>
</evidence>
<evidence type="ECO:0000313" key="12">
    <source>
        <dbReference type="Proteomes" id="UP001567538"/>
    </source>
</evidence>